<proteinExistence type="predicted"/>
<reference evidence="1" key="1">
    <citation type="submission" date="2023-04" db="EMBL/GenBank/DDBJ databases">
        <authorList>
            <person name="Vijverberg K."/>
            <person name="Xiong W."/>
            <person name="Schranz E."/>
        </authorList>
    </citation>
    <scope>NUCLEOTIDE SEQUENCE</scope>
</reference>
<accession>A0AA36E144</accession>
<dbReference type="EMBL" id="OX465080">
    <property type="protein sequence ID" value="CAI9278260.1"/>
    <property type="molecule type" value="Genomic_DNA"/>
</dbReference>
<dbReference type="AlphaFoldDB" id="A0AA36E144"/>
<evidence type="ECO:0000313" key="2">
    <source>
        <dbReference type="Proteomes" id="UP001177003"/>
    </source>
</evidence>
<sequence length="203" mass="22109">MEKVKVEIGNDSEETDDYTVGSFGILPTKVITVKSILEQTNNHGITANVSNAQANIDSREQIIKSLPKQTTVIPPKVTYSKSNIKGDETSNINVNLFDKHTNVTMGDEGSKTAMYTSTGLPPAPTSPPQISTILPTTTATVSPTFEKVMQVPITTLFSSQSIDTDKIIHEEEANDDDLMVSFADLEFNPNEDDVPNEAIMFGK</sequence>
<keyword evidence="2" id="KW-1185">Reference proteome</keyword>
<organism evidence="1 2">
    <name type="scientific">Lactuca saligna</name>
    <name type="common">Willowleaf lettuce</name>
    <dbReference type="NCBI Taxonomy" id="75948"/>
    <lineage>
        <taxon>Eukaryota</taxon>
        <taxon>Viridiplantae</taxon>
        <taxon>Streptophyta</taxon>
        <taxon>Embryophyta</taxon>
        <taxon>Tracheophyta</taxon>
        <taxon>Spermatophyta</taxon>
        <taxon>Magnoliopsida</taxon>
        <taxon>eudicotyledons</taxon>
        <taxon>Gunneridae</taxon>
        <taxon>Pentapetalae</taxon>
        <taxon>asterids</taxon>
        <taxon>campanulids</taxon>
        <taxon>Asterales</taxon>
        <taxon>Asteraceae</taxon>
        <taxon>Cichorioideae</taxon>
        <taxon>Cichorieae</taxon>
        <taxon>Lactucinae</taxon>
        <taxon>Lactuca</taxon>
    </lineage>
</organism>
<evidence type="ECO:0000313" key="1">
    <source>
        <dbReference type="EMBL" id="CAI9278260.1"/>
    </source>
</evidence>
<dbReference type="Proteomes" id="UP001177003">
    <property type="component" value="Chromosome 4"/>
</dbReference>
<name>A0AA36E144_LACSI</name>
<gene>
    <name evidence="1" type="ORF">LSALG_LOCUS18138</name>
</gene>
<protein>
    <submittedName>
        <fullName evidence="1">Uncharacterized protein</fullName>
    </submittedName>
</protein>